<dbReference type="InterPro" id="IPR016039">
    <property type="entry name" value="Thiolase-like"/>
</dbReference>
<dbReference type="PANTHER" id="PTHR43775:SF23">
    <property type="entry name" value="FATTY ACID SYNTHASE 3"/>
    <property type="match status" value="1"/>
</dbReference>
<dbReference type="Pfam" id="PF02801">
    <property type="entry name" value="Ketoacyl-synt_C"/>
    <property type="match status" value="1"/>
</dbReference>
<dbReference type="RefSeq" id="XP_052739228.1">
    <property type="nucleotide sequence ID" value="XM_052883268.1"/>
</dbReference>
<dbReference type="PANTHER" id="PTHR43775">
    <property type="entry name" value="FATTY ACID SYNTHASE"/>
    <property type="match status" value="1"/>
</dbReference>
<dbReference type="InterPro" id="IPR011032">
    <property type="entry name" value="GroES-like_sf"/>
</dbReference>
<evidence type="ECO:0000259" key="44">
    <source>
        <dbReference type="PROSITE" id="PS52004"/>
    </source>
</evidence>
<comment type="catalytic activity">
    <reaction evidence="25">
        <text>hexadecanoyl-[ACP] + malonyl-[ACP] + H(+) = 3-oxooctadecanoyl-[ACP] + holo-[ACP] + CO2</text>
        <dbReference type="Rhea" id="RHEA:41916"/>
        <dbReference type="Rhea" id="RHEA-COMP:9623"/>
        <dbReference type="Rhea" id="RHEA-COMP:9652"/>
        <dbReference type="Rhea" id="RHEA-COMP:9653"/>
        <dbReference type="Rhea" id="RHEA-COMP:9685"/>
        <dbReference type="ChEBI" id="CHEBI:15378"/>
        <dbReference type="ChEBI" id="CHEBI:16526"/>
        <dbReference type="ChEBI" id="CHEBI:64479"/>
        <dbReference type="ChEBI" id="CHEBI:78449"/>
        <dbReference type="ChEBI" id="CHEBI:78483"/>
        <dbReference type="ChEBI" id="CHEBI:78487"/>
    </reaction>
    <physiologicalReaction direction="left-to-right" evidence="25">
        <dbReference type="Rhea" id="RHEA:41917"/>
    </physiologicalReaction>
</comment>
<evidence type="ECO:0000256" key="25">
    <source>
        <dbReference type="ARBA" id="ARBA00048051"/>
    </source>
</evidence>
<evidence type="ECO:0000256" key="3">
    <source>
        <dbReference type="ARBA" id="ARBA00022898"/>
    </source>
</evidence>
<comment type="pathway">
    <text evidence="1">Lipid metabolism.</text>
</comment>
<dbReference type="GeneID" id="112055695"/>
<dbReference type="SUPFAM" id="SSF53474">
    <property type="entry name" value="alpha/beta-Hydrolases"/>
    <property type="match status" value="1"/>
</dbReference>
<comment type="catalytic activity">
    <reaction evidence="23">
        <text>3-oxobutanoyl-[ACP] + NADPH + H(+) = (3R)-hydroxybutanoyl-[ACP] + NADP(+)</text>
        <dbReference type="Rhea" id="RHEA:41804"/>
        <dbReference type="Rhea" id="RHEA-COMP:9625"/>
        <dbReference type="Rhea" id="RHEA-COMP:9626"/>
        <dbReference type="ChEBI" id="CHEBI:15378"/>
        <dbReference type="ChEBI" id="CHEBI:57783"/>
        <dbReference type="ChEBI" id="CHEBI:58349"/>
        <dbReference type="ChEBI" id="CHEBI:78450"/>
        <dbReference type="ChEBI" id="CHEBI:78451"/>
    </reaction>
    <physiologicalReaction direction="left-to-right" evidence="23">
        <dbReference type="Rhea" id="RHEA:41805"/>
    </physiologicalReaction>
</comment>
<organism evidence="45 46">
    <name type="scientific">Bicyclus anynana</name>
    <name type="common">Squinting bush brown butterfly</name>
    <dbReference type="NCBI Taxonomy" id="110368"/>
    <lineage>
        <taxon>Eukaryota</taxon>
        <taxon>Metazoa</taxon>
        <taxon>Ecdysozoa</taxon>
        <taxon>Arthropoda</taxon>
        <taxon>Hexapoda</taxon>
        <taxon>Insecta</taxon>
        <taxon>Pterygota</taxon>
        <taxon>Neoptera</taxon>
        <taxon>Endopterygota</taxon>
        <taxon>Lepidoptera</taxon>
        <taxon>Glossata</taxon>
        <taxon>Ditrysia</taxon>
        <taxon>Papilionoidea</taxon>
        <taxon>Nymphalidae</taxon>
        <taxon>Satyrinae</taxon>
        <taxon>Satyrini</taxon>
        <taxon>Mycalesina</taxon>
        <taxon>Bicyclus</taxon>
    </lineage>
</organism>
<dbReference type="InterPro" id="IPR042104">
    <property type="entry name" value="PKS_dehydratase_sf"/>
</dbReference>
<evidence type="ECO:0000256" key="32">
    <source>
        <dbReference type="ARBA" id="ARBA00048691"/>
    </source>
</evidence>
<dbReference type="InterPro" id="IPR001031">
    <property type="entry name" value="Thioesterase"/>
</dbReference>
<evidence type="ECO:0000256" key="28">
    <source>
        <dbReference type="ARBA" id="ARBA00048420"/>
    </source>
</evidence>
<evidence type="ECO:0000256" key="20">
    <source>
        <dbReference type="ARBA" id="ARBA00047578"/>
    </source>
</evidence>
<comment type="catalytic activity">
    <reaction evidence="7">
        <text>(3R)-hydroxydecanoyl-[ACP] = (2E)-decenoyl-[ACP] + H2O</text>
        <dbReference type="Rhea" id="RHEA:41860"/>
        <dbReference type="Rhea" id="RHEA-COMP:9638"/>
        <dbReference type="Rhea" id="RHEA-COMP:9639"/>
        <dbReference type="ChEBI" id="CHEBI:15377"/>
        <dbReference type="ChEBI" id="CHEBI:78466"/>
        <dbReference type="ChEBI" id="CHEBI:78467"/>
    </reaction>
    <physiologicalReaction direction="left-to-right" evidence="7">
        <dbReference type="Rhea" id="RHEA:41861"/>
    </physiologicalReaction>
</comment>
<evidence type="ECO:0000256" key="34">
    <source>
        <dbReference type="ARBA" id="ARBA00048935"/>
    </source>
</evidence>
<evidence type="ECO:0000256" key="23">
    <source>
        <dbReference type="ARBA" id="ARBA00047953"/>
    </source>
</evidence>
<dbReference type="InterPro" id="IPR001227">
    <property type="entry name" value="Ac_transferase_dom_sf"/>
</dbReference>
<gene>
    <name evidence="46" type="primary">LOC112055695</name>
</gene>
<comment type="catalytic activity">
    <reaction evidence="10">
        <text>(3R)-hydroxyoctadecanoyl-[ACP] = (2E)-octadecenoyl-[ACP] + H2O</text>
        <dbReference type="Rhea" id="RHEA:41924"/>
        <dbReference type="Rhea" id="RHEA-COMP:9654"/>
        <dbReference type="Rhea" id="RHEA-COMP:9655"/>
        <dbReference type="ChEBI" id="CHEBI:15377"/>
        <dbReference type="ChEBI" id="CHEBI:78488"/>
        <dbReference type="ChEBI" id="CHEBI:78489"/>
    </reaction>
    <physiologicalReaction direction="left-to-right" evidence="10">
        <dbReference type="Rhea" id="RHEA:41925"/>
    </physiologicalReaction>
</comment>
<dbReference type="SUPFAM" id="SSF53901">
    <property type="entry name" value="Thiolase-like"/>
    <property type="match status" value="2"/>
</dbReference>
<evidence type="ECO:0000256" key="33">
    <source>
        <dbReference type="ARBA" id="ARBA00048704"/>
    </source>
</evidence>
<comment type="catalytic activity">
    <reaction evidence="33">
        <text>hexadecanoyl-[ACP] + H2O = hexadecanoate + holo-[ACP] + H(+)</text>
        <dbReference type="Rhea" id="RHEA:41932"/>
        <dbReference type="Rhea" id="RHEA-COMP:9652"/>
        <dbReference type="Rhea" id="RHEA-COMP:9685"/>
        <dbReference type="ChEBI" id="CHEBI:7896"/>
        <dbReference type="ChEBI" id="CHEBI:15377"/>
        <dbReference type="ChEBI" id="CHEBI:15378"/>
        <dbReference type="ChEBI" id="CHEBI:64479"/>
        <dbReference type="ChEBI" id="CHEBI:78483"/>
        <dbReference type="EC" id="3.1.2.14"/>
    </reaction>
    <physiologicalReaction direction="left-to-right" evidence="33">
        <dbReference type="Rhea" id="RHEA:41933"/>
    </physiologicalReaction>
</comment>
<dbReference type="Gene3D" id="3.40.50.1820">
    <property type="entry name" value="alpha/beta hydrolase"/>
    <property type="match status" value="1"/>
</dbReference>
<dbReference type="SMART" id="SM00825">
    <property type="entry name" value="PKS_KS"/>
    <property type="match status" value="1"/>
</dbReference>
<dbReference type="Gene3D" id="3.90.180.10">
    <property type="entry name" value="Medium-chain alcohol dehydrogenases, catalytic domain"/>
    <property type="match status" value="1"/>
</dbReference>
<comment type="catalytic activity">
    <reaction evidence="16">
        <text>a (3R)-hydroxyacyl-[ACP] + NADP(+) = a 3-oxoacyl-[ACP] + NADPH + H(+)</text>
        <dbReference type="Rhea" id="RHEA:17397"/>
        <dbReference type="Rhea" id="RHEA-COMP:9916"/>
        <dbReference type="Rhea" id="RHEA-COMP:9945"/>
        <dbReference type="ChEBI" id="CHEBI:15378"/>
        <dbReference type="ChEBI" id="CHEBI:57783"/>
        <dbReference type="ChEBI" id="CHEBI:58349"/>
        <dbReference type="ChEBI" id="CHEBI:78776"/>
        <dbReference type="ChEBI" id="CHEBI:78827"/>
        <dbReference type="EC" id="1.1.1.100"/>
    </reaction>
    <physiologicalReaction direction="right-to-left" evidence="16">
        <dbReference type="Rhea" id="RHEA:17399"/>
    </physiologicalReaction>
</comment>
<protein>
    <submittedName>
        <fullName evidence="46">Fatty acid synthase</fullName>
    </submittedName>
</protein>
<comment type="catalytic activity">
    <reaction evidence="30">
        <text>3-oxohexanoyl-[ACP] + NADPH + H(+) = (3R)-hydroxyhexanoyl-[ACP] + NADP(+)</text>
        <dbReference type="Rhea" id="RHEA:41824"/>
        <dbReference type="Rhea" id="RHEA-COMP:9629"/>
        <dbReference type="Rhea" id="RHEA-COMP:9630"/>
        <dbReference type="ChEBI" id="CHEBI:15378"/>
        <dbReference type="ChEBI" id="CHEBI:57783"/>
        <dbReference type="ChEBI" id="CHEBI:58349"/>
        <dbReference type="ChEBI" id="CHEBI:78456"/>
        <dbReference type="ChEBI" id="CHEBI:78457"/>
    </reaction>
    <physiologicalReaction direction="left-to-right" evidence="30">
        <dbReference type="Rhea" id="RHEA:41825"/>
    </physiologicalReaction>
</comment>
<comment type="catalytic activity">
    <reaction evidence="41">
        <text>butanoyl-[ACP] + malonyl-[ACP] + H(+) = 3-oxohexanoyl-[ACP] + holo-[ACP] + CO2</text>
        <dbReference type="Rhea" id="RHEA:41820"/>
        <dbReference type="Rhea" id="RHEA-COMP:9623"/>
        <dbReference type="Rhea" id="RHEA-COMP:9628"/>
        <dbReference type="Rhea" id="RHEA-COMP:9629"/>
        <dbReference type="Rhea" id="RHEA-COMP:9685"/>
        <dbReference type="ChEBI" id="CHEBI:15378"/>
        <dbReference type="ChEBI" id="CHEBI:16526"/>
        <dbReference type="ChEBI" id="CHEBI:64479"/>
        <dbReference type="ChEBI" id="CHEBI:78449"/>
        <dbReference type="ChEBI" id="CHEBI:78454"/>
        <dbReference type="ChEBI" id="CHEBI:78456"/>
    </reaction>
    <physiologicalReaction direction="left-to-right" evidence="41">
        <dbReference type="Rhea" id="RHEA:41821"/>
    </physiologicalReaction>
</comment>
<comment type="catalytic activity">
    <reaction evidence="42">
        <text>(2E)-decenoyl-[ACP] + NADPH + H(+) = decanoyl-[ACP] + NADP(+)</text>
        <dbReference type="Rhea" id="RHEA:41864"/>
        <dbReference type="Rhea" id="RHEA-COMP:9639"/>
        <dbReference type="Rhea" id="RHEA-COMP:9640"/>
        <dbReference type="ChEBI" id="CHEBI:15378"/>
        <dbReference type="ChEBI" id="CHEBI:57783"/>
        <dbReference type="ChEBI" id="CHEBI:58349"/>
        <dbReference type="ChEBI" id="CHEBI:78467"/>
        <dbReference type="ChEBI" id="CHEBI:78468"/>
    </reaction>
    <physiologicalReaction direction="left-to-right" evidence="42">
        <dbReference type="Rhea" id="RHEA:41865"/>
    </physiologicalReaction>
</comment>
<comment type="catalytic activity">
    <reaction evidence="29">
        <text>a fatty acyl-[ACP] + malonyl-[ACP] + H(+) = a 3-oxoacyl-[ACP] + holo-[ACP] + CO2</text>
        <dbReference type="Rhea" id="RHEA:22836"/>
        <dbReference type="Rhea" id="RHEA-COMP:9623"/>
        <dbReference type="Rhea" id="RHEA-COMP:9685"/>
        <dbReference type="Rhea" id="RHEA-COMP:9916"/>
        <dbReference type="Rhea" id="RHEA-COMP:14125"/>
        <dbReference type="ChEBI" id="CHEBI:15378"/>
        <dbReference type="ChEBI" id="CHEBI:16526"/>
        <dbReference type="ChEBI" id="CHEBI:64479"/>
        <dbReference type="ChEBI" id="CHEBI:78449"/>
        <dbReference type="ChEBI" id="CHEBI:78776"/>
        <dbReference type="ChEBI" id="CHEBI:138651"/>
        <dbReference type="EC" id="2.3.1.41"/>
    </reaction>
    <physiologicalReaction direction="left-to-right" evidence="29">
        <dbReference type="Rhea" id="RHEA:22837"/>
    </physiologicalReaction>
</comment>
<evidence type="ECO:0000256" key="5">
    <source>
        <dbReference type="ARBA" id="ARBA00023351"/>
    </source>
</evidence>
<dbReference type="SMART" id="SM00829">
    <property type="entry name" value="PKS_ER"/>
    <property type="match status" value="1"/>
</dbReference>
<dbReference type="InterPro" id="IPR016035">
    <property type="entry name" value="Acyl_Trfase/lysoPLipase"/>
</dbReference>
<evidence type="ECO:0000256" key="2">
    <source>
        <dbReference type="ARBA" id="ARBA00022799"/>
    </source>
</evidence>
<comment type="catalytic activity">
    <reaction evidence="28">
        <text>(2E)-octenoyl-[ACP] + NADPH + H(+) = octanoyl-[ACP] + NADP(+)</text>
        <dbReference type="Rhea" id="RHEA:41848"/>
        <dbReference type="Rhea" id="RHEA-COMP:9635"/>
        <dbReference type="Rhea" id="RHEA-COMP:9636"/>
        <dbReference type="ChEBI" id="CHEBI:15378"/>
        <dbReference type="ChEBI" id="CHEBI:57783"/>
        <dbReference type="ChEBI" id="CHEBI:58349"/>
        <dbReference type="ChEBI" id="CHEBI:78462"/>
        <dbReference type="ChEBI" id="CHEBI:78463"/>
    </reaction>
    <physiologicalReaction direction="left-to-right" evidence="28">
        <dbReference type="Rhea" id="RHEA:41849"/>
    </physiologicalReaction>
</comment>
<evidence type="ECO:0000256" key="43">
    <source>
        <dbReference type="ARBA" id="ARBA00049533"/>
    </source>
</evidence>
<dbReference type="Gene3D" id="3.10.129.110">
    <property type="entry name" value="Polyketide synthase dehydratase"/>
    <property type="match status" value="1"/>
</dbReference>
<dbReference type="InterPro" id="IPR014031">
    <property type="entry name" value="Ketoacyl_synth_C"/>
</dbReference>
<comment type="catalytic activity">
    <reaction evidence="17">
        <text>3-oxodecanoyl-[ACP] + NADPH + H(+) = (3R)-hydroxydecanoyl-[ACP] + NADP(+)</text>
        <dbReference type="Rhea" id="RHEA:41856"/>
        <dbReference type="Rhea" id="RHEA-COMP:9637"/>
        <dbReference type="Rhea" id="RHEA-COMP:9638"/>
        <dbReference type="ChEBI" id="CHEBI:15378"/>
        <dbReference type="ChEBI" id="CHEBI:57783"/>
        <dbReference type="ChEBI" id="CHEBI:58349"/>
        <dbReference type="ChEBI" id="CHEBI:78464"/>
        <dbReference type="ChEBI" id="CHEBI:78466"/>
    </reaction>
    <physiologicalReaction direction="left-to-right" evidence="17">
        <dbReference type="Rhea" id="RHEA:41857"/>
    </physiologicalReaction>
</comment>
<evidence type="ECO:0000313" key="46">
    <source>
        <dbReference type="RefSeq" id="XP_052739228.1"/>
    </source>
</evidence>
<comment type="catalytic activity">
    <reaction evidence="18">
        <text>tetradecanoyl-[ACP] + malonyl-[ACP] + H(+) = 3-oxohexadecanoyl-[ACP] + holo-[ACP] + CO2</text>
        <dbReference type="Rhea" id="RHEA:41900"/>
        <dbReference type="Rhea" id="RHEA-COMP:9623"/>
        <dbReference type="Rhea" id="RHEA-COMP:9648"/>
        <dbReference type="Rhea" id="RHEA-COMP:9649"/>
        <dbReference type="Rhea" id="RHEA-COMP:9685"/>
        <dbReference type="ChEBI" id="CHEBI:15378"/>
        <dbReference type="ChEBI" id="CHEBI:16526"/>
        <dbReference type="ChEBI" id="CHEBI:64479"/>
        <dbReference type="ChEBI" id="CHEBI:78449"/>
        <dbReference type="ChEBI" id="CHEBI:78477"/>
        <dbReference type="ChEBI" id="CHEBI:78478"/>
    </reaction>
    <physiologicalReaction direction="left-to-right" evidence="18">
        <dbReference type="Rhea" id="RHEA:41901"/>
    </physiologicalReaction>
</comment>
<evidence type="ECO:0000256" key="4">
    <source>
        <dbReference type="ARBA" id="ARBA00023332"/>
    </source>
</evidence>
<comment type="catalytic activity">
    <reaction evidence="5">
        <text>(3R)-hydroxydodecanoyl-[ACP] = (2E)-dodecenoyl-[ACP] + H2O</text>
        <dbReference type="Rhea" id="RHEA:41876"/>
        <dbReference type="Rhea" id="RHEA-COMP:9642"/>
        <dbReference type="Rhea" id="RHEA-COMP:9643"/>
        <dbReference type="ChEBI" id="CHEBI:15377"/>
        <dbReference type="ChEBI" id="CHEBI:78470"/>
        <dbReference type="ChEBI" id="CHEBI:78472"/>
    </reaction>
    <physiologicalReaction direction="left-to-right" evidence="5">
        <dbReference type="Rhea" id="RHEA:41877"/>
    </physiologicalReaction>
</comment>
<dbReference type="InterPro" id="IPR029058">
    <property type="entry name" value="AB_hydrolase_fold"/>
</dbReference>
<evidence type="ECO:0000256" key="40">
    <source>
        <dbReference type="ARBA" id="ARBA00049422"/>
    </source>
</evidence>
<comment type="catalytic activity">
    <reaction evidence="26">
        <text>(2E)-dodecenoyl-[ACP] + NADPH + H(+) = dodecanoyl-[ACP] + NADP(+)</text>
        <dbReference type="Rhea" id="RHEA:41880"/>
        <dbReference type="Rhea" id="RHEA-COMP:9643"/>
        <dbReference type="Rhea" id="RHEA-COMP:9644"/>
        <dbReference type="ChEBI" id="CHEBI:15378"/>
        <dbReference type="ChEBI" id="CHEBI:57783"/>
        <dbReference type="ChEBI" id="CHEBI:58349"/>
        <dbReference type="ChEBI" id="CHEBI:65264"/>
        <dbReference type="ChEBI" id="CHEBI:78472"/>
    </reaction>
    <physiologicalReaction direction="left-to-right" evidence="26">
        <dbReference type="Rhea" id="RHEA:41881"/>
    </physiologicalReaction>
</comment>
<comment type="catalytic activity">
    <reaction evidence="22">
        <text>(2E)-hexenoyl-[ACP] + NADPH + H(+) = hexanoyl-[ACP] + NADP(+)</text>
        <dbReference type="Rhea" id="RHEA:41832"/>
        <dbReference type="Rhea" id="RHEA-COMP:9631"/>
        <dbReference type="Rhea" id="RHEA-COMP:9632"/>
        <dbReference type="ChEBI" id="CHEBI:15378"/>
        <dbReference type="ChEBI" id="CHEBI:57783"/>
        <dbReference type="ChEBI" id="CHEBI:58349"/>
        <dbReference type="ChEBI" id="CHEBI:78458"/>
        <dbReference type="ChEBI" id="CHEBI:78459"/>
    </reaction>
    <physiologicalReaction direction="left-to-right" evidence="22">
        <dbReference type="Rhea" id="RHEA:41833"/>
    </physiologicalReaction>
</comment>
<evidence type="ECO:0000256" key="36">
    <source>
        <dbReference type="ARBA" id="ARBA00049109"/>
    </source>
</evidence>
<dbReference type="Pfam" id="PF00109">
    <property type="entry name" value="ketoacyl-synt"/>
    <property type="match status" value="1"/>
</dbReference>
<dbReference type="SUPFAM" id="SSF51735">
    <property type="entry name" value="NAD(P)-binding Rossmann-fold domains"/>
    <property type="match status" value="1"/>
</dbReference>
<dbReference type="InterPro" id="IPR020841">
    <property type="entry name" value="PKS_Beta-ketoAc_synthase_dom"/>
</dbReference>
<evidence type="ECO:0000256" key="17">
    <source>
        <dbReference type="ARBA" id="ARBA00047440"/>
    </source>
</evidence>
<dbReference type="SUPFAM" id="SSF55048">
    <property type="entry name" value="Probable ACP-binding domain of malonyl-CoA ACP transacylase"/>
    <property type="match status" value="1"/>
</dbReference>
<dbReference type="InterPro" id="IPR014030">
    <property type="entry name" value="Ketoacyl_synth_N"/>
</dbReference>
<evidence type="ECO:0000256" key="24">
    <source>
        <dbReference type="ARBA" id="ARBA00047961"/>
    </source>
</evidence>
<comment type="catalytic activity">
    <reaction evidence="38">
        <text>3-oxododecanoyl-[ACP] + NADPH + H(+) = (3R)-hydroxydodecanoyl-[ACP] + NADP(+)</text>
        <dbReference type="Rhea" id="RHEA:41872"/>
        <dbReference type="Rhea" id="RHEA-COMP:9641"/>
        <dbReference type="Rhea" id="RHEA-COMP:9642"/>
        <dbReference type="ChEBI" id="CHEBI:15378"/>
        <dbReference type="ChEBI" id="CHEBI:57783"/>
        <dbReference type="ChEBI" id="CHEBI:58349"/>
        <dbReference type="ChEBI" id="CHEBI:78469"/>
        <dbReference type="ChEBI" id="CHEBI:78470"/>
    </reaction>
    <physiologicalReaction direction="left-to-right" evidence="38">
        <dbReference type="Rhea" id="RHEA:41873"/>
    </physiologicalReaction>
</comment>
<evidence type="ECO:0000256" key="6">
    <source>
        <dbReference type="ARBA" id="ARBA00023373"/>
    </source>
</evidence>
<evidence type="ECO:0000256" key="41">
    <source>
        <dbReference type="ARBA" id="ARBA00049449"/>
    </source>
</evidence>
<dbReference type="InterPro" id="IPR032821">
    <property type="entry name" value="PKS_assoc"/>
</dbReference>
<comment type="catalytic activity">
    <reaction evidence="39">
        <text>3-oxohexadecanoyl-[ACP] + NADPH + H(+) = (3R)-hydroxyhexadecanoyl-[ACP] + NADP(+)</text>
        <dbReference type="Rhea" id="RHEA:41904"/>
        <dbReference type="Rhea" id="RHEA-COMP:9649"/>
        <dbReference type="Rhea" id="RHEA-COMP:9650"/>
        <dbReference type="ChEBI" id="CHEBI:15378"/>
        <dbReference type="ChEBI" id="CHEBI:57783"/>
        <dbReference type="ChEBI" id="CHEBI:58349"/>
        <dbReference type="ChEBI" id="CHEBI:78478"/>
        <dbReference type="ChEBI" id="CHEBI:78480"/>
    </reaction>
    <physiologicalReaction direction="left-to-right" evidence="39">
        <dbReference type="Rhea" id="RHEA:41905"/>
    </physiologicalReaction>
</comment>
<evidence type="ECO:0000256" key="39">
    <source>
        <dbReference type="ARBA" id="ARBA00049414"/>
    </source>
</evidence>
<dbReference type="Gene3D" id="3.40.50.720">
    <property type="entry name" value="NAD(P)-binding Rossmann-like Domain"/>
    <property type="match status" value="1"/>
</dbReference>
<comment type="catalytic activity">
    <reaction evidence="15">
        <text>hexanoyl-[ACP] + malonyl-[ACP] + H(+) = 3-oxooctanoyl-[ACP] + holo-[ACP] + CO2</text>
        <dbReference type="Rhea" id="RHEA:41836"/>
        <dbReference type="Rhea" id="RHEA-COMP:9623"/>
        <dbReference type="Rhea" id="RHEA-COMP:9632"/>
        <dbReference type="Rhea" id="RHEA-COMP:9633"/>
        <dbReference type="Rhea" id="RHEA-COMP:9685"/>
        <dbReference type="ChEBI" id="CHEBI:15378"/>
        <dbReference type="ChEBI" id="CHEBI:16526"/>
        <dbReference type="ChEBI" id="CHEBI:64479"/>
        <dbReference type="ChEBI" id="CHEBI:78449"/>
        <dbReference type="ChEBI" id="CHEBI:78459"/>
        <dbReference type="ChEBI" id="CHEBI:78460"/>
    </reaction>
    <physiologicalReaction direction="left-to-right" evidence="15">
        <dbReference type="Rhea" id="RHEA:41837"/>
    </physiologicalReaction>
</comment>
<comment type="catalytic activity">
    <reaction evidence="6">
        <text>(3R)-hydroxyhexanoyl-[ACP] = (2E)-hexenoyl-[ACP] + H2O</text>
        <dbReference type="Rhea" id="RHEA:41828"/>
        <dbReference type="Rhea" id="RHEA-COMP:9630"/>
        <dbReference type="Rhea" id="RHEA-COMP:9631"/>
        <dbReference type="ChEBI" id="CHEBI:15377"/>
        <dbReference type="ChEBI" id="CHEBI:78457"/>
        <dbReference type="ChEBI" id="CHEBI:78458"/>
    </reaction>
    <physiologicalReaction direction="left-to-right" evidence="6">
        <dbReference type="Rhea" id="RHEA:41829"/>
    </physiologicalReaction>
</comment>
<comment type="catalytic activity">
    <reaction evidence="37">
        <text>(2E)-tetradecenoyl-[ACP] + NADPH + H(+) = tetradecanoyl-[ACP] + NADP(+)</text>
        <dbReference type="Rhea" id="RHEA:41896"/>
        <dbReference type="Rhea" id="RHEA-COMP:9647"/>
        <dbReference type="Rhea" id="RHEA-COMP:9648"/>
        <dbReference type="ChEBI" id="CHEBI:15378"/>
        <dbReference type="ChEBI" id="CHEBI:57783"/>
        <dbReference type="ChEBI" id="CHEBI:58349"/>
        <dbReference type="ChEBI" id="CHEBI:78475"/>
        <dbReference type="ChEBI" id="CHEBI:78477"/>
    </reaction>
    <physiologicalReaction direction="left-to-right" evidence="37">
        <dbReference type="Rhea" id="RHEA:41897"/>
    </physiologicalReaction>
</comment>
<comment type="catalytic activity">
    <reaction evidence="20">
        <text>dodecanoyl-[ACP] + malonyl-[ACP] + H(+) = 3-oxotetradecanoyl-[ACP] + holo-[ACP] + CO2</text>
        <dbReference type="Rhea" id="RHEA:41884"/>
        <dbReference type="Rhea" id="RHEA-COMP:9623"/>
        <dbReference type="Rhea" id="RHEA-COMP:9644"/>
        <dbReference type="Rhea" id="RHEA-COMP:9645"/>
        <dbReference type="Rhea" id="RHEA-COMP:9685"/>
        <dbReference type="ChEBI" id="CHEBI:15378"/>
        <dbReference type="ChEBI" id="CHEBI:16526"/>
        <dbReference type="ChEBI" id="CHEBI:64479"/>
        <dbReference type="ChEBI" id="CHEBI:65264"/>
        <dbReference type="ChEBI" id="CHEBI:78449"/>
        <dbReference type="ChEBI" id="CHEBI:78473"/>
    </reaction>
    <physiologicalReaction direction="left-to-right" evidence="20">
        <dbReference type="Rhea" id="RHEA:41885"/>
    </physiologicalReaction>
</comment>
<dbReference type="CDD" id="cd00833">
    <property type="entry name" value="PKS"/>
    <property type="match status" value="1"/>
</dbReference>
<dbReference type="CDD" id="cd05195">
    <property type="entry name" value="enoyl_red"/>
    <property type="match status" value="1"/>
</dbReference>
<dbReference type="Pfam" id="PF00698">
    <property type="entry name" value="Acyl_transf_1"/>
    <property type="match status" value="1"/>
</dbReference>
<proteinExistence type="predicted"/>
<comment type="catalytic activity">
    <reaction evidence="35">
        <text>(2E)-octadecenoyl-[ACP] + NADPH + H(+) = octadecanoyl-[ACP] + NADP(+)</text>
        <dbReference type="Rhea" id="RHEA:41928"/>
        <dbReference type="Rhea" id="RHEA-COMP:9655"/>
        <dbReference type="Rhea" id="RHEA-COMP:9656"/>
        <dbReference type="ChEBI" id="CHEBI:15378"/>
        <dbReference type="ChEBI" id="CHEBI:57783"/>
        <dbReference type="ChEBI" id="CHEBI:58349"/>
        <dbReference type="ChEBI" id="CHEBI:78489"/>
        <dbReference type="ChEBI" id="CHEBI:78495"/>
    </reaction>
    <physiologicalReaction direction="left-to-right" evidence="35">
        <dbReference type="Rhea" id="RHEA:41929"/>
    </physiologicalReaction>
</comment>
<sequence>MAPTPKNLNFWEETSPLDDAMGEKVVISGMAGLYPESHSVKDLSDILYNKINPVNNKNSRWNYDHPEVAQYTGKVPGLKLFDAQFFKVHYRLSNNMDPMARKMLEQSYQAIYDAGICPEELSGKKIGVYVGSCFSESEKACFYAAGSRSGFGIAGCSKSMFANRISYWLNAKGPSMNIDEGCCSSTQALEQAYLAIKRGECEAAVVGGSNLCLHPQSSIHYGRIVKLSMDGKTKSFDTEANGCVKSEAINVIFLQKAKNALRIYAEVVHVKSTFTSILQDETKDPKYGFYRVPENMANFISTFYEEANLSPQAVEYVEAFGSATPEADKAELEALQQVYCSTSRTKPLLVGSVTSNIGYGEAASGISAITKVLLGYHYGKLAGNLNCNSPRNDVAALQDGRMRILTDHESFGRSYAAVNGLSISGINAHVLLNGHYKPKDPMRYKTNIPHLVAVSARQETSVNKILEDLKSRPVDPEEIALLHNIHKNRISGHLGRGFILLGTNENNETICLNERFNYFDDAKRPLWFVYSGMGSQWAGMGAQLMRIPIFAAAIEKCRRVLEPKGVDIVHIITSPDKTIFDNILNSFVGIAAVQIGLTDVLRALDIVPDKIIGHSVGELGCAYADGCFTAEEMILSAYCRGLVSVQTPFIRGSMAAVGVGFEQISKMCPPEIEVACHNGPDSSTISGPADIMKEFVAQLTAKEIFAKEVPCSNIAYHSRYIAEAGPGLLKYLSEVITSPKVRSERWVSTSVPQEKWNDPIAKYSSAAYHTNNLLNSVLFEETSRLIPSNAVVVEIAPHGLLQAILKRSLPESCKHVPLTRRGHTDNAQFLLEAIGNLYMEGFNPQVQALYPKVEFPVSTGTPMLSHFMEWAHHEAWVVPLYITANRKTAASCTHVLSIHDDSHSYLKGHVIREINSYPFAATLVAVWDTLSMVLGAPKKQLSVQFRDVYLHSQPVLQDQNQLRLNVTIHRGRGYFEVMNDNIKVATGYIVNEVNKDIPAKEESKLVDELELKSEDIYELFRARDYSYTDDFRSIYNANLSLTKAHLMWQNNWVTLIDGMIQLNALGRLHESVSQPNFIRRIVIDVKKHTRKQLIAPDGVNVLLSAERCEVMDTTRCGAVLIENIKFHDLPSINKGQIALKTLKFVPHFTTDNIDVKSALYVFLQIVAENLNKRTINIANIVEYKGQAKIENIQEIIHDIPDIKINLLEICRHDLIKQSDNYFDDIDTFIVTNLAGDDNMCKVLHRVLSQDTLLINKEEEYTNLSTIRPSLLYRPVCGHTNGSSRLELVSWRPSDVSSGTSAVTMFSQADLKTLTAQVSSLPQNHRLVILTSYPAFSGLKDTIKELRNKDGRKINLVIINHKLFDEQNLNQLPFTDLAVNILDHGIWGGEYYIPIQQNNAKGKDIALEMTRLGDINSMQWIEVTKSNYQGIPVKVHYAGINDDYVKKVLRLAASENKENMKLIEYDFSGITNRKERVMGIVQEKSINASIQAKPELLWPIPGHWTLEDAATVPLAYCLAFYCLFFKSRFYRGNSILVHDGAGALGQAIISIALAHDCDVYTTVSDVKKKLFLLKLFPKLKEDQIGFYQDNSFRDMTLNGTNGEGCDIVITSLKGDLRNDSIRSCKKFGCIVDTSLVNDNEDYIFGMFHLSRAIAYSTQQFSSLFEPENLKDLKKLQMMVSEGIARGYVRPLSRVVYAATEAPRALRLQASSRHVGRVLLHLEEDISCIQHKISCSSDRLQLLLSESEVLGMQLAERLISRGARKILLHCSNKSNSLLFKARAWEEIGVQCTVSYGKSWNENVFNLMNSKPQENVEGIYCVFNSNAQIKNNNKCLENLTLAIRRLNWPIKYFAVIDTREEVTDMIKITKPHDQFITIKLPPLKVDNNIEHFSVSHAIDAIEKAICYKQPVIAAHRTHNPFSNLLQELANLADFSIPDGTTHDVTLEDLGMDSSKSEIVKAYLRDVHNILLDENKVPLLTVKKILELAGNIKKDVFYETEGLETFFSNVDPDELSATTEIVFLPTLSRNFATRDDEFHINESYLCIIPGVEGLHVRFHELCERLKIPALVLQPGVDKPHETIKEIAQRYAQILLKKIQVKKTFYLLGYESGILIAMEMAAILEDNGLTGTVFCIGGAPENVLETFDDKLARFETEESLQVAVANHMFKVIVKDDNPENLENELRNISAWKEKVSFCVQKLLGRIDHSIQYAKEYIEAAYARLVQVRQYHSEPRSLRSFLVSIRPWSSANMSNSAKSLCLQRHSQQKVVEYELRAPLAHAAQDMRCAAIVNRHLGNDILEEFDTKNLCESYIINPDSFLSSGDTMLE</sequence>
<dbReference type="InterPro" id="IPR016036">
    <property type="entry name" value="Malonyl_transacylase_ACP-bd"/>
</dbReference>
<dbReference type="SMART" id="SM00827">
    <property type="entry name" value="PKS_AT"/>
    <property type="match status" value="1"/>
</dbReference>
<comment type="catalytic activity">
    <reaction evidence="19">
        <text>(2E)-butenoyl-[ACP] + NADPH + H(+) = butanoyl-[ACP] + NADP(+)</text>
        <dbReference type="Rhea" id="RHEA:41812"/>
        <dbReference type="Rhea" id="RHEA-COMP:9627"/>
        <dbReference type="Rhea" id="RHEA-COMP:9628"/>
        <dbReference type="ChEBI" id="CHEBI:15378"/>
        <dbReference type="ChEBI" id="CHEBI:57783"/>
        <dbReference type="ChEBI" id="CHEBI:58349"/>
        <dbReference type="ChEBI" id="CHEBI:78453"/>
        <dbReference type="ChEBI" id="CHEBI:78454"/>
    </reaction>
    <physiologicalReaction direction="left-to-right" evidence="19">
        <dbReference type="Rhea" id="RHEA:41813"/>
    </physiologicalReaction>
</comment>
<evidence type="ECO:0000256" key="26">
    <source>
        <dbReference type="ARBA" id="ARBA00048281"/>
    </source>
</evidence>
<comment type="catalytic activity">
    <reaction evidence="14">
        <text>3-oxooctadecanoyl-[ACP] + NADPH + H(+) = (3R)-hydroxyoctadecanoyl-[ACP] + NADP(+)</text>
        <dbReference type="Rhea" id="RHEA:41920"/>
        <dbReference type="Rhea" id="RHEA-COMP:9653"/>
        <dbReference type="Rhea" id="RHEA-COMP:9654"/>
        <dbReference type="ChEBI" id="CHEBI:15378"/>
        <dbReference type="ChEBI" id="CHEBI:57783"/>
        <dbReference type="ChEBI" id="CHEBI:58349"/>
        <dbReference type="ChEBI" id="CHEBI:78487"/>
        <dbReference type="ChEBI" id="CHEBI:78488"/>
    </reaction>
    <physiologicalReaction direction="left-to-right" evidence="14">
        <dbReference type="Rhea" id="RHEA:41921"/>
    </physiologicalReaction>
</comment>
<evidence type="ECO:0000256" key="29">
    <source>
        <dbReference type="ARBA" id="ARBA00048506"/>
    </source>
</evidence>
<comment type="catalytic activity">
    <reaction evidence="36">
        <text>decanoyl-[ACP] + malonyl-[ACP] + H(+) = 3-oxododecanoyl-[ACP] + holo-[ACP] + CO2</text>
        <dbReference type="Rhea" id="RHEA:41868"/>
        <dbReference type="Rhea" id="RHEA-COMP:9623"/>
        <dbReference type="Rhea" id="RHEA-COMP:9640"/>
        <dbReference type="Rhea" id="RHEA-COMP:9641"/>
        <dbReference type="Rhea" id="RHEA-COMP:9685"/>
        <dbReference type="ChEBI" id="CHEBI:15378"/>
        <dbReference type="ChEBI" id="CHEBI:16526"/>
        <dbReference type="ChEBI" id="CHEBI:64479"/>
        <dbReference type="ChEBI" id="CHEBI:78449"/>
        <dbReference type="ChEBI" id="CHEBI:78468"/>
        <dbReference type="ChEBI" id="CHEBI:78469"/>
    </reaction>
    <physiologicalReaction direction="left-to-right" evidence="36">
        <dbReference type="Rhea" id="RHEA:41869"/>
    </physiologicalReaction>
</comment>
<dbReference type="Gene3D" id="3.40.366.10">
    <property type="entry name" value="Malonyl-Coenzyme A Acyl Carrier Protein, domain 2"/>
    <property type="match status" value="1"/>
</dbReference>
<dbReference type="SUPFAM" id="SSF52151">
    <property type="entry name" value="FabD/lysophospholipase-like"/>
    <property type="match status" value="1"/>
</dbReference>
<dbReference type="PROSITE" id="PS52004">
    <property type="entry name" value="KS3_2"/>
    <property type="match status" value="1"/>
</dbReference>
<evidence type="ECO:0000256" key="1">
    <source>
        <dbReference type="ARBA" id="ARBA00005189"/>
    </source>
</evidence>
<comment type="catalytic activity">
    <reaction evidence="43">
        <text>octanoyl-[ACP] + malonyl-[ACP] + H(+) = 3-oxodecanoyl-[ACP] + holo-[ACP] + CO2</text>
        <dbReference type="Rhea" id="RHEA:41852"/>
        <dbReference type="Rhea" id="RHEA-COMP:9623"/>
        <dbReference type="Rhea" id="RHEA-COMP:9636"/>
        <dbReference type="Rhea" id="RHEA-COMP:9637"/>
        <dbReference type="Rhea" id="RHEA-COMP:9685"/>
        <dbReference type="ChEBI" id="CHEBI:15378"/>
        <dbReference type="ChEBI" id="CHEBI:16526"/>
        <dbReference type="ChEBI" id="CHEBI:64479"/>
        <dbReference type="ChEBI" id="CHEBI:78449"/>
        <dbReference type="ChEBI" id="CHEBI:78463"/>
        <dbReference type="ChEBI" id="CHEBI:78464"/>
    </reaction>
    <physiologicalReaction direction="left-to-right" evidence="43">
        <dbReference type="Rhea" id="RHEA:41853"/>
    </physiologicalReaction>
</comment>
<evidence type="ECO:0000256" key="12">
    <source>
        <dbReference type="ARBA" id="ARBA00023402"/>
    </source>
</evidence>
<evidence type="ECO:0000256" key="13">
    <source>
        <dbReference type="ARBA" id="ARBA00023442"/>
    </source>
</evidence>
<evidence type="ECO:0000256" key="27">
    <source>
        <dbReference type="ARBA" id="ARBA00048289"/>
    </source>
</evidence>
<dbReference type="SUPFAM" id="SSF50129">
    <property type="entry name" value="GroES-like"/>
    <property type="match status" value="1"/>
</dbReference>
<evidence type="ECO:0000256" key="21">
    <source>
        <dbReference type="ARBA" id="ARBA00047810"/>
    </source>
</evidence>
<comment type="catalytic activity">
    <reaction evidence="4">
        <text>(3R)-hydroxyoctanoyl-[ACP] = (2E)-octenoyl-[ACP] + H2O</text>
        <dbReference type="Rhea" id="RHEA:41844"/>
        <dbReference type="Rhea" id="RHEA-COMP:9634"/>
        <dbReference type="Rhea" id="RHEA-COMP:9635"/>
        <dbReference type="ChEBI" id="CHEBI:15377"/>
        <dbReference type="ChEBI" id="CHEBI:78461"/>
        <dbReference type="ChEBI" id="CHEBI:78462"/>
    </reaction>
    <physiologicalReaction direction="left-to-right" evidence="4">
        <dbReference type="Rhea" id="RHEA:41845"/>
    </physiologicalReaction>
</comment>
<comment type="catalytic activity">
    <reaction evidence="8">
        <text>a (3R)-hydroxyacyl-[ACP] = a (2E)-enoyl-[ACP] + H2O</text>
        <dbReference type="Rhea" id="RHEA:13097"/>
        <dbReference type="Rhea" id="RHEA-COMP:9925"/>
        <dbReference type="Rhea" id="RHEA-COMP:9945"/>
        <dbReference type="ChEBI" id="CHEBI:15377"/>
        <dbReference type="ChEBI" id="CHEBI:78784"/>
        <dbReference type="ChEBI" id="CHEBI:78827"/>
        <dbReference type="EC" id="4.2.1.59"/>
    </reaction>
    <physiologicalReaction direction="left-to-right" evidence="8">
        <dbReference type="Rhea" id="RHEA:13098"/>
    </physiologicalReaction>
</comment>
<comment type="catalytic activity">
    <reaction evidence="27">
        <text>tetradecanoyl-[ACP] + H2O = tetradecanoate + holo-[ACP] + H(+)</text>
        <dbReference type="Rhea" id="RHEA:30123"/>
        <dbReference type="Rhea" id="RHEA-COMP:9648"/>
        <dbReference type="Rhea" id="RHEA-COMP:9685"/>
        <dbReference type="ChEBI" id="CHEBI:15377"/>
        <dbReference type="ChEBI" id="CHEBI:15378"/>
        <dbReference type="ChEBI" id="CHEBI:30807"/>
        <dbReference type="ChEBI" id="CHEBI:64479"/>
        <dbReference type="ChEBI" id="CHEBI:78477"/>
        <dbReference type="EC" id="3.1.2.14"/>
    </reaction>
    <physiologicalReaction direction="left-to-right" evidence="27">
        <dbReference type="Rhea" id="RHEA:30124"/>
    </physiologicalReaction>
</comment>
<dbReference type="Proteomes" id="UP001652582">
    <property type="component" value="Chromosome 8"/>
</dbReference>
<evidence type="ECO:0000256" key="15">
    <source>
        <dbReference type="ARBA" id="ARBA00047394"/>
    </source>
</evidence>
<comment type="catalytic activity">
    <reaction evidence="40">
        <text>3-oxooctanoyl-[ACP] + NADPH + H(+) = (3R)-hydroxyoctanoyl-[ACP] + NADP(+)</text>
        <dbReference type="Rhea" id="RHEA:41840"/>
        <dbReference type="Rhea" id="RHEA-COMP:9633"/>
        <dbReference type="Rhea" id="RHEA-COMP:9634"/>
        <dbReference type="ChEBI" id="CHEBI:15378"/>
        <dbReference type="ChEBI" id="CHEBI:57783"/>
        <dbReference type="ChEBI" id="CHEBI:58349"/>
        <dbReference type="ChEBI" id="CHEBI:78460"/>
        <dbReference type="ChEBI" id="CHEBI:78461"/>
    </reaction>
    <physiologicalReaction direction="left-to-right" evidence="40">
        <dbReference type="Rhea" id="RHEA:41841"/>
    </physiologicalReaction>
</comment>
<evidence type="ECO:0000256" key="38">
    <source>
        <dbReference type="ARBA" id="ARBA00049263"/>
    </source>
</evidence>
<evidence type="ECO:0000256" key="9">
    <source>
        <dbReference type="ARBA" id="ARBA00023398"/>
    </source>
</evidence>
<dbReference type="InterPro" id="IPR050091">
    <property type="entry name" value="PKS_NRPS_Biosynth_Enz"/>
</dbReference>
<comment type="catalytic activity">
    <reaction evidence="12">
        <text>(3R)-hydroxybutanoyl-[ACP] = (2E)-butenoyl-[ACP] + H2O</text>
        <dbReference type="Rhea" id="RHEA:41808"/>
        <dbReference type="Rhea" id="RHEA-COMP:9626"/>
        <dbReference type="Rhea" id="RHEA-COMP:9627"/>
        <dbReference type="ChEBI" id="CHEBI:15377"/>
        <dbReference type="ChEBI" id="CHEBI:78451"/>
        <dbReference type="ChEBI" id="CHEBI:78453"/>
    </reaction>
    <physiologicalReaction direction="left-to-right" evidence="12">
        <dbReference type="Rhea" id="RHEA:41809"/>
    </physiologicalReaction>
</comment>
<comment type="catalytic activity">
    <reaction evidence="32">
        <text>holo-[ACP] + acetyl-CoA = acetyl-[ACP] + CoA</text>
        <dbReference type="Rhea" id="RHEA:41788"/>
        <dbReference type="Rhea" id="RHEA-COMP:9621"/>
        <dbReference type="Rhea" id="RHEA-COMP:9685"/>
        <dbReference type="ChEBI" id="CHEBI:57287"/>
        <dbReference type="ChEBI" id="CHEBI:57288"/>
        <dbReference type="ChEBI" id="CHEBI:64479"/>
        <dbReference type="ChEBI" id="CHEBI:78446"/>
        <dbReference type="EC" id="2.3.1.38"/>
    </reaction>
    <physiologicalReaction direction="left-to-right" evidence="32">
        <dbReference type="Rhea" id="RHEA:41789"/>
    </physiologicalReaction>
</comment>
<comment type="catalytic activity">
    <reaction evidence="21">
        <text>(2E)-hexadecenoyl-[ACP] + NADPH + H(+) = hexadecanoyl-[ACP] + NADP(+)</text>
        <dbReference type="Rhea" id="RHEA:41912"/>
        <dbReference type="Rhea" id="RHEA-COMP:9651"/>
        <dbReference type="Rhea" id="RHEA-COMP:9652"/>
        <dbReference type="ChEBI" id="CHEBI:15378"/>
        <dbReference type="ChEBI" id="CHEBI:57783"/>
        <dbReference type="ChEBI" id="CHEBI:58349"/>
        <dbReference type="ChEBI" id="CHEBI:78481"/>
        <dbReference type="ChEBI" id="CHEBI:78483"/>
    </reaction>
    <physiologicalReaction direction="left-to-right" evidence="21">
        <dbReference type="Rhea" id="RHEA:41913"/>
    </physiologicalReaction>
</comment>
<dbReference type="Gene3D" id="3.30.70.3290">
    <property type="match status" value="1"/>
</dbReference>
<comment type="catalytic activity">
    <reaction evidence="9">
        <text>(3R)-hydroxytetradecanoyl-[ACP] = (2E)-tetradecenoyl-[ACP] + H2O</text>
        <dbReference type="Rhea" id="RHEA:41892"/>
        <dbReference type="Rhea" id="RHEA-COMP:9646"/>
        <dbReference type="Rhea" id="RHEA-COMP:9647"/>
        <dbReference type="ChEBI" id="CHEBI:15377"/>
        <dbReference type="ChEBI" id="CHEBI:78474"/>
        <dbReference type="ChEBI" id="CHEBI:78475"/>
    </reaction>
    <physiologicalReaction direction="left-to-right" evidence="9">
        <dbReference type="Rhea" id="RHEA:41893"/>
    </physiologicalReaction>
</comment>
<dbReference type="InterPro" id="IPR036291">
    <property type="entry name" value="NAD(P)-bd_dom_sf"/>
</dbReference>
<keyword evidence="45" id="KW-1185">Reference proteome</keyword>
<evidence type="ECO:0000256" key="8">
    <source>
        <dbReference type="ARBA" id="ARBA00023394"/>
    </source>
</evidence>
<keyword evidence="2" id="KW-0702">S-nitrosylation</keyword>
<comment type="catalytic activity">
    <reaction evidence="31">
        <text>a 2,3-saturated acyl-[ACP] + NADP(+) = a (2E)-enoyl-[ACP] + NADPH + H(+)</text>
        <dbReference type="Rhea" id="RHEA:22564"/>
        <dbReference type="Rhea" id="RHEA-COMP:9925"/>
        <dbReference type="Rhea" id="RHEA-COMP:9926"/>
        <dbReference type="ChEBI" id="CHEBI:15378"/>
        <dbReference type="ChEBI" id="CHEBI:57783"/>
        <dbReference type="ChEBI" id="CHEBI:58349"/>
        <dbReference type="ChEBI" id="CHEBI:78784"/>
        <dbReference type="ChEBI" id="CHEBI:78785"/>
        <dbReference type="EC" id="1.3.1.39"/>
    </reaction>
    <physiologicalReaction direction="right-to-left" evidence="31">
        <dbReference type="Rhea" id="RHEA:22566"/>
    </physiologicalReaction>
</comment>
<evidence type="ECO:0000256" key="37">
    <source>
        <dbReference type="ARBA" id="ARBA00049171"/>
    </source>
</evidence>
<name>A0ABM3LJJ2_BICAN</name>
<evidence type="ECO:0000256" key="31">
    <source>
        <dbReference type="ARBA" id="ARBA00048650"/>
    </source>
</evidence>
<dbReference type="Pfam" id="PF00975">
    <property type="entry name" value="Thioesterase"/>
    <property type="match status" value="1"/>
</dbReference>
<evidence type="ECO:0000256" key="16">
    <source>
        <dbReference type="ARBA" id="ARBA00047400"/>
    </source>
</evidence>
<dbReference type="Pfam" id="PF16197">
    <property type="entry name" value="KAsynt_C_assoc"/>
    <property type="match status" value="1"/>
</dbReference>
<evidence type="ECO:0000256" key="14">
    <source>
        <dbReference type="ARBA" id="ARBA00047300"/>
    </source>
</evidence>
<accession>A0ABM3LJJ2</accession>
<evidence type="ECO:0000256" key="18">
    <source>
        <dbReference type="ARBA" id="ARBA00047451"/>
    </source>
</evidence>
<evidence type="ECO:0000256" key="11">
    <source>
        <dbReference type="ARBA" id="ARBA00023401"/>
    </source>
</evidence>
<evidence type="ECO:0000256" key="19">
    <source>
        <dbReference type="ARBA" id="ARBA00047500"/>
    </source>
</evidence>
<dbReference type="Gene3D" id="3.40.47.10">
    <property type="match status" value="1"/>
</dbReference>
<evidence type="ECO:0000256" key="22">
    <source>
        <dbReference type="ARBA" id="ARBA00047897"/>
    </source>
</evidence>
<comment type="function">
    <text evidence="13">Fatty acid synthetase is a multifunctional enzyme that catalyzes the de novo biosynthesis of long-chain saturated fatty acids starting from acetyl-CoA and malonyl-CoA in the presence of NADPH. This multifunctional protein contains 7 catalytic activities and a site for the binding of the prosthetic group 4'-phosphopantetheine of the acyl carrier protein ([ACP]) domain.</text>
</comment>
<comment type="catalytic activity">
    <reaction evidence="34">
        <text>3-oxotetradecanoyl-[ACP] + NADPH + H(+) = (3R)-hydroxytetradecanoyl-[ACP] + NADP(+)</text>
        <dbReference type="Rhea" id="RHEA:41888"/>
        <dbReference type="Rhea" id="RHEA-COMP:9645"/>
        <dbReference type="Rhea" id="RHEA-COMP:9646"/>
        <dbReference type="ChEBI" id="CHEBI:15378"/>
        <dbReference type="ChEBI" id="CHEBI:57783"/>
        <dbReference type="ChEBI" id="CHEBI:58349"/>
        <dbReference type="ChEBI" id="CHEBI:78473"/>
        <dbReference type="ChEBI" id="CHEBI:78474"/>
    </reaction>
    <physiologicalReaction direction="left-to-right" evidence="34">
        <dbReference type="Rhea" id="RHEA:41889"/>
    </physiologicalReaction>
</comment>
<dbReference type="InterPro" id="IPR020843">
    <property type="entry name" value="ER"/>
</dbReference>
<evidence type="ECO:0000256" key="42">
    <source>
        <dbReference type="ARBA" id="ARBA00049521"/>
    </source>
</evidence>
<evidence type="ECO:0000313" key="45">
    <source>
        <dbReference type="Proteomes" id="UP001652582"/>
    </source>
</evidence>
<comment type="catalytic activity">
    <reaction evidence="24">
        <text>acetyl-[ACP] + malonyl-[ACP] + H(+) = 3-oxobutanoyl-[ACP] + holo-[ACP] + CO2</text>
        <dbReference type="Rhea" id="RHEA:41800"/>
        <dbReference type="Rhea" id="RHEA-COMP:9621"/>
        <dbReference type="Rhea" id="RHEA-COMP:9623"/>
        <dbReference type="Rhea" id="RHEA-COMP:9625"/>
        <dbReference type="Rhea" id="RHEA-COMP:9685"/>
        <dbReference type="ChEBI" id="CHEBI:15378"/>
        <dbReference type="ChEBI" id="CHEBI:16526"/>
        <dbReference type="ChEBI" id="CHEBI:64479"/>
        <dbReference type="ChEBI" id="CHEBI:78446"/>
        <dbReference type="ChEBI" id="CHEBI:78449"/>
        <dbReference type="ChEBI" id="CHEBI:78450"/>
    </reaction>
    <physiologicalReaction direction="left-to-right" evidence="24">
        <dbReference type="Rhea" id="RHEA:41801"/>
    </physiologicalReaction>
</comment>
<evidence type="ECO:0000256" key="7">
    <source>
        <dbReference type="ARBA" id="ARBA00023388"/>
    </source>
</evidence>
<feature type="domain" description="Ketosynthase family 3 (KS3)" evidence="44">
    <location>
        <begin position="22"/>
        <end position="434"/>
    </location>
</feature>
<evidence type="ECO:0000256" key="10">
    <source>
        <dbReference type="ARBA" id="ARBA00023399"/>
    </source>
</evidence>
<evidence type="ECO:0000256" key="30">
    <source>
        <dbReference type="ARBA" id="ARBA00048571"/>
    </source>
</evidence>
<keyword evidence="3" id="KW-0663">Pyridoxal phosphate</keyword>
<comment type="catalytic activity">
    <reaction evidence="11">
        <text>(3R)-hydroxyhexadecanoyl-[ACP] = (2E)-hexadecenoyl-[ACP] + H2O</text>
        <dbReference type="Rhea" id="RHEA:41908"/>
        <dbReference type="Rhea" id="RHEA-COMP:9650"/>
        <dbReference type="Rhea" id="RHEA-COMP:9651"/>
        <dbReference type="ChEBI" id="CHEBI:15377"/>
        <dbReference type="ChEBI" id="CHEBI:78480"/>
        <dbReference type="ChEBI" id="CHEBI:78481"/>
    </reaction>
    <physiologicalReaction direction="left-to-right" evidence="11">
        <dbReference type="Rhea" id="RHEA:41909"/>
    </physiologicalReaction>
</comment>
<reference evidence="46" key="1">
    <citation type="submission" date="2025-08" db="UniProtKB">
        <authorList>
            <consortium name="RefSeq"/>
        </authorList>
    </citation>
    <scope>IDENTIFICATION</scope>
</reference>
<evidence type="ECO:0000256" key="35">
    <source>
        <dbReference type="ARBA" id="ARBA00049019"/>
    </source>
</evidence>
<dbReference type="InterPro" id="IPR014043">
    <property type="entry name" value="Acyl_transferase_dom"/>
</dbReference>